<proteinExistence type="predicted"/>
<protein>
    <recommendedName>
        <fullName evidence="4">Bromo domain-containing protein</fullName>
    </recommendedName>
</protein>
<dbReference type="InterPro" id="IPR001487">
    <property type="entry name" value="Bromodomain"/>
</dbReference>
<gene>
    <name evidence="5" type="ORF">GPM918_LOCUS1173</name>
    <name evidence="6" type="ORF">SRO942_LOCUS1173</name>
</gene>
<evidence type="ECO:0000313" key="6">
    <source>
        <dbReference type="EMBL" id="CAF3537550.1"/>
    </source>
</evidence>
<dbReference type="SMART" id="SM00297">
    <property type="entry name" value="BROMO"/>
    <property type="match status" value="1"/>
</dbReference>
<comment type="caution">
    <text evidence="5">The sequence shown here is derived from an EMBL/GenBank/DDBJ whole genome shotgun (WGS) entry which is preliminary data.</text>
</comment>
<dbReference type="EMBL" id="CAJOBC010000105">
    <property type="protein sequence ID" value="CAF3537550.1"/>
    <property type="molecule type" value="Genomic_DNA"/>
</dbReference>
<reference evidence="5" key="1">
    <citation type="submission" date="2021-02" db="EMBL/GenBank/DDBJ databases">
        <authorList>
            <person name="Nowell W R."/>
        </authorList>
    </citation>
    <scope>NUCLEOTIDE SEQUENCE</scope>
</reference>
<dbReference type="Proteomes" id="UP000663829">
    <property type="component" value="Unassembled WGS sequence"/>
</dbReference>
<evidence type="ECO:0000256" key="2">
    <source>
        <dbReference type="PROSITE-ProRule" id="PRU00035"/>
    </source>
</evidence>
<dbReference type="PANTHER" id="PTHR15398:SF4">
    <property type="entry name" value="BROMODOMAIN-CONTAINING PROTEIN 8 ISOFORM X1"/>
    <property type="match status" value="1"/>
</dbReference>
<dbReference type="OrthoDB" id="1742084at2759"/>
<feature type="compositionally biased region" description="Low complexity" evidence="3">
    <location>
        <begin position="332"/>
        <end position="343"/>
    </location>
</feature>
<organism evidence="5 7">
    <name type="scientific">Didymodactylos carnosus</name>
    <dbReference type="NCBI Taxonomy" id="1234261"/>
    <lineage>
        <taxon>Eukaryota</taxon>
        <taxon>Metazoa</taxon>
        <taxon>Spiralia</taxon>
        <taxon>Gnathifera</taxon>
        <taxon>Rotifera</taxon>
        <taxon>Eurotatoria</taxon>
        <taxon>Bdelloidea</taxon>
        <taxon>Philodinida</taxon>
        <taxon>Philodinidae</taxon>
        <taxon>Didymodactylos</taxon>
    </lineage>
</organism>
<dbReference type="Pfam" id="PF00439">
    <property type="entry name" value="Bromodomain"/>
    <property type="match status" value="1"/>
</dbReference>
<dbReference type="AlphaFoldDB" id="A0A813PR41"/>
<feature type="compositionally biased region" description="Basic and acidic residues" evidence="3">
    <location>
        <begin position="351"/>
        <end position="360"/>
    </location>
</feature>
<dbReference type="GO" id="GO:0035267">
    <property type="term" value="C:NuA4 histone acetyltransferase complex"/>
    <property type="evidence" value="ECO:0007669"/>
    <property type="project" value="TreeGrafter"/>
</dbReference>
<evidence type="ECO:0000256" key="1">
    <source>
        <dbReference type="ARBA" id="ARBA00023117"/>
    </source>
</evidence>
<feature type="region of interest" description="Disordered" evidence="3">
    <location>
        <begin position="299"/>
        <end position="397"/>
    </location>
</feature>
<name>A0A813PR41_9BILA</name>
<sequence>MCSMREQAQMVKMAFNDLKSQYILAFAILKHDGPENKWNKISDDIREHVLASPVACLKQYNELSRLYQNDWQKSGDNEPFYKYLYFKLKKSYYSELCDKIQESRKVIDVVYEFVRHFGDGRIQVQDINDLIKQVDLKPENREISGKKMMILSRIKDYMILQNKICITDPLISNNHSIMSIPPFRRDSIKPIINIQTTELETREPNVLLEMFQDDVSQVPNIKGETISDENKEKILFDTNCNSNNNGCNIFSLLQDVCHPPAPVHHGNRSSERSKPFVVVDSVDSIREEKPVSNRNKEEIIELIVDDNDNREEEEEKQSTQKMDTYDEISNVTPIETEINETTTFQDVSRTASEDMEREEINQSQEDEENEESNLSLTTPMTQSSSESTQDNHLSQYDDISNETSNSIIYREKTAPSTTLESDNTSNKQLLGGKHSESSDGNLFQQSSINVIEDHSTIVDKNSNYTGDTAIDMNIFDTFSEDKNEYKEPECITIESDEEESINSQSNNNNNQSNHIENKFEQVILKEEQRSKTFEPKTRRKGLRITNEYIMINNNPSHITIKKTKQQFPTTPTKIDKQNRKPMLHVQKTLASSKYGGDFKKPILTYNLPEDYIEKIKRPMDLHQLKQNIEMGNYDENIFEFQRDVMIMFTNALYFYAPGDEVYVHALETLSLAQQLLRTTPNTLIPWAEQRLQQQKTDRLRSSTSKVQTMDYQDDYEFSSIFGDSKQELIDYSLAKQQSVDSDEKESTSTIAVRQSLRRTKWTNMAYVSDPGLRSKRKRTS</sequence>
<dbReference type="EMBL" id="CAJNOQ010000105">
    <property type="protein sequence ID" value="CAF0757099.1"/>
    <property type="molecule type" value="Genomic_DNA"/>
</dbReference>
<keyword evidence="7" id="KW-1185">Reference proteome</keyword>
<feature type="compositionally biased region" description="Polar residues" evidence="3">
    <location>
        <begin position="414"/>
        <end position="428"/>
    </location>
</feature>
<feature type="region of interest" description="Disordered" evidence="3">
    <location>
        <begin position="412"/>
        <end position="441"/>
    </location>
</feature>
<dbReference type="PANTHER" id="PTHR15398">
    <property type="entry name" value="BROMODOMAIN-CONTAINING PROTEIN 8"/>
    <property type="match status" value="1"/>
</dbReference>
<feature type="compositionally biased region" description="Polar residues" evidence="3">
    <location>
        <begin position="319"/>
        <end position="331"/>
    </location>
</feature>
<dbReference type="Gene3D" id="1.20.920.10">
    <property type="entry name" value="Bromodomain-like"/>
    <property type="match status" value="1"/>
</dbReference>
<feature type="compositionally biased region" description="Polar residues" evidence="3">
    <location>
        <begin position="374"/>
        <end position="397"/>
    </location>
</feature>
<dbReference type="Proteomes" id="UP000681722">
    <property type="component" value="Unassembled WGS sequence"/>
</dbReference>
<accession>A0A813PR41</accession>
<evidence type="ECO:0000313" key="5">
    <source>
        <dbReference type="EMBL" id="CAF0757099.1"/>
    </source>
</evidence>
<feature type="domain" description="Bromo" evidence="4">
    <location>
        <begin position="590"/>
        <end position="662"/>
    </location>
</feature>
<dbReference type="PROSITE" id="PS50014">
    <property type="entry name" value="BROMODOMAIN_2"/>
    <property type="match status" value="1"/>
</dbReference>
<feature type="compositionally biased region" description="Acidic residues" evidence="3">
    <location>
        <begin position="303"/>
        <end position="315"/>
    </location>
</feature>
<evidence type="ECO:0000259" key="4">
    <source>
        <dbReference type="PROSITE" id="PS50014"/>
    </source>
</evidence>
<evidence type="ECO:0000256" key="3">
    <source>
        <dbReference type="SAM" id="MobiDB-lite"/>
    </source>
</evidence>
<dbReference type="InterPro" id="IPR036427">
    <property type="entry name" value="Bromodomain-like_sf"/>
</dbReference>
<dbReference type="SUPFAM" id="SSF47370">
    <property type="entry name" value="Bromodomain"/>
    <property type="match status" value="1"/>
</dbReference>
<evidence type="ECO:0000313" key="7">
    <source>
        <dbReference type="Proteomes" id="UP000663829"/>
    </source>
</evidence>
<keyword evidence="1 2" id="KW-0103">Bromodomain</keyword>